<sequence length="400" mass="45371">MTRLSPNDEFLDYLTLVDLSQSEVEKARKDHWTIRLVALLRRHALLVLMVILPTTLATVYYGVIASPQYVSETRFVVRSPNRNAAGLLSGFLQSTGFVRAQDDSYVVMEYIESRAAVATLEEKTNLREILSRPGLDFLSRFPRIWGDATEEALYQHYLKIMKIDTDSGGGITTLEVRASRPEDAQQLAEALLDGAEALINQLNERARQDAIRYAKLEVTDSEGRMTQVQKSLTEFRNKVAMIDPSKQSAAMLDMIAKLSDEVAKNKAQYTALIQQAPQSPQIQSLRSSIDAMETQISMERARVVGGDASMAPLIAQYEQLLLQRELGMRMLESSSASLENAKIEAQRQQLYLERIVNPNRPDYALYPKRLRSILLTFVMCFAAFWIVRFMFNQIYEHAET</sequence>
<dbReference type="OrthoDB" id="1523414at2"/>
<dbReference type="AlphaFoldDB" id="A0A2S9JPN7"/>
<organism evidence="8 9">
    <name type="scientific">Phyllobacterium myrsinacearum</name>
    <dbReference type="NCBI Taxonomy" id="28101"/>
    <lineage>
        <taxon>Bacteria</taxon>
        <taxon>Pseudomonadati</taxon>
        <taxon>Pseudomonadota</taxon>
        <taxon>Alphaproteobacteria</taxon>
        <taxon>Hyphomicrobiales</taxon>
        <taxon>Phyllobacteriaceae</taxon>
        <taxon>Phyllobacterium</taxon>
    </lineage>
</organism>
<evidence type="ECO:0000256" key="1">
    <source>
        <dbReference type="ARBA" id="ARBA00004651"/>
    </source>
</evidence>
<reference evidence="8 9" key="1">
    <citation type="submission" date="2018-02" db="EMBL/GenBank/DDBJ databases">
        <title>The draft genome of Phyllobacterium myrsinacearum DSM5892.</title>
        <authorList>
            <person name="Li L."/>
            <person name="Liu L."/>
            <person name="Zhang X."/>
            <person name="Wang T."/>
        </authorList>
    </citation>
    <scope>NUCLEOTIDE SEQUENCE [LARGE SCALE GENOMIC DNA]</scope>
    <source>
        <strain evidence="8 9">DSM 5892</strain>
    </source>
</reference>
<proteinExistence type="predicted"/>
<dbReference type="Pfam" id="PF02706">
    <property type="entry name" value="Wzz"/>
    <property type="match status" value="1"/>
</dbReference>
<gene>
    <name evidence="8" type="ORF">C5750_08390</name>
</gene>
<dbReference type="RefSeq" id="WP_105733415.1">
    <property type="nucleotide sequence ID" value="NZ_PVBT01000002.1"/>
</dbReference>
<evidence type="ECO:0000256" key="3">
    <source>
        <dbReference type="ARBA" id="ARBA00022692"/>
    </source>
</evidence>
<protein>
    <submittedName>
        <fullName evidence="8">Capsule biosynthesis protein</fullName>
    </submittedName>
</protein>
<dbReference type="InterPro" id="IPR003856">
    <property type="entry name" value="LPS_length_determ_N"/>
</dbReference>
<feature type="transmembrane region" description="Helical" evidence="6">
    <location>
        <begin position="44"/>
        <end position="64"/>
    </location>
</feature>
<name>A0A2S9JPN7_9HYPH</name>
<keyword evidence="2" id="KW-1003">Cell membrane</keyword>
<feature type="transmembrane region" description="Helical" evidence="6">
    <location>
        <begin position="373"/>
        <end position="391"/>
    </location>
</feature>
<feature type="domain" description="Polysaccharide chain length determinant N-terminal" evidence="7">
    <location>
        <begin position="34"/>
        <end position="112"/>
    </location>
</feature>
<evidence type="ECO:0000256" key="4">
    <source>
        <dbReference type="ARBA" id="ARBA00022989"/>
    </source>
</evidence>
<comment type="caution">
    <text evidence="8">The sequence shown here is derived from an EMBL/GenBank/DDBJ whole genome shotgun (WGS) entry which is preliminary data.</text>
</comment>
<comment type="subcellular location">
    <subcellularLocation>
        <location evidence="1">Cell membrane</location>
        <topology evidence="1">Multi-pass membrane protein</topology>
    </subcellularLocation>
</comment>
<evidence type="ECO:0000256" key="5">
    <source>
        <dbReference type="ARBA" id="ARBA00023136"/>
    </source>
</evidence>
<evidence type="ECO:0000256" key="6">
    <source>
        <dbReference type="SAM" id="Phobius"/>
    </source>
</evidence>
<dbReference type="PANTHER" id="PTHR32309:SF13">
    <property type="entry name" value="FERRIC ENTEROBACTIN TRANSPORT PROTEIN FEPE"/>
    <property type="match status" value="1"/>
</dbReference>
<keyword evidence="3 6" id="KW-0812">Transmembrane</keyword>
<dbReference type="GO" id="GO:0004713">
    <property type="term" value="F:protein tyrosine kinase activity"/>
    <property type="evidence" value="ECO:0007669"/>
    <property type="project" value="TreeGrafter"/>
</dbReference>
<evidence type="ECO:0000259" key="7">
    <source>
        <dbReference type="Pfam" id="PF02706"/>
    </source>
</evidence>
<evidence type="ECO:0000313" key="8">
    <source>
        <dbReference type="EMBL" id="PRD55187.1"/>
    </source>
</evidence>
<keyword evidence="4 6" id="KW-1133">Transmembrane helix</keyword>
<evidence type="ECO:0000256" key="2">
    <source>
        <dbReference type="ARBA" id="ARBA00022475"/>
    </source>
</evidence>
<accession>A0A2S9JPN7</accession>
<evidence type="ECO:0000313" key="9">
    <source>
        <dbReference type="Proteomes" id="UP000238563"/>
    </source>
</evidence>
<keyword evidence="5 6" id="KW-0472">Membrane</keyword>
<dbReference type="GO" id="GO:0005886">
    <property type="term" value="C:plasma membrane"/>
    <property type="evidence" value="ECO:0007669"/>
    <property type="project" value="UniProtKB-SubCell"/>
</dbReference>
<dbReference type="PANTHER" id="PTHR32309">
    <property type="entry name" value="TYROSINE-PROTEIN KINASE"/>
    <property type="match status" value="1"/>
</dbReference>
<dbReference type="InterPro" id="IPR050445">
    <property type="entry name" value="Bact_polysacc_biosynth/exp"/>
</dbReference>
<keyword evidence="9" id="KW-1185">Reference proteome</keyword>
<dbReference type="EMBL" id="PVBT01000002">
    <property type="protein sequence ID" value="PRD55187.1"/>
    <property type="molecule type" value="Genomic_DNA"/>
</dbReference>
<dbReference type="Proteomes" id="UP000238563">
    <property type="component" value="Unassembled WGS sequence"/>
</dbReference>